<feature type="region of interest" description="Disordered" evidence="4">
    <location>
        <begin position="187"/>
        <end position="207"/>
    </location>
</feature>
<dbReference type="InterPro" id="IPR043128">
    <property type="entry name" value="Rev_trsase/Diguanyl_cyclase"/>
</dbReference>
<dbReference type="GO" id="GO:0043709">
    <property type="term" value="P:cell adhesion involved in single-species biofilm formation"/>
    <property type="evidence" value="ECO:0007669"/>
    <property type="project" value="TreeGrafter"/>
</dbReference>
<dbReference type="NCBIfam" id="TIGR00254">
    <property type="entry name" value="GGDEF"/>
    <property type="match status" value="1"/>
</dbReference>
<feature type="domain" description="Response regulatory" evidence="5">
    <location>
        <begin position="4"/>
        <end position="120"/>
    </location>
</feature>
<dbReference type="Pfam" id="PF00072">
    <property type="entry name" value="Response_reg"/>
    <property type="match status" value="1"/>
</dbReference>
<dbReference type="FunFam" id="3.30.70.270:FF:000001">
    <property type="entry name" value="Diguanylate cyclase domain protein"/>
    <property type="match status" value="1"/>
</dbReference>
<gene>
    <name evidence="7" type="ORF">H1D41_05665</name>
</gene>
<evidence type="ECO:0000256" key="3">
    <source>
        <dbReference type="PROSITE-ProRule" id="PRU00169"/>
    </source>
</evidence>
<dbReference type="RefSeq" id="WP_228847973.1">
    <property type="nucleotide sequence ID" value="NZ_JADCKQ010000003.1"/>
</dbReference>
<dbReference type="PROSITE" id="PS50887">
    <property type="entry name" value="GGDEF"/>
    <property type="match status" value="1"/>
</dbReference>
<feature type="domain" description="Response regulatory" evidence="5">
    <location>
        <begin position="156"/>
        <end position="281"/>
    </location>
</feature>
<evidence type="ECO:0000259" key="6">
    <source>
        <dbReference type="PROSITE" id="PS50887"/>
    </source>
</evidence>
<dbReference type="Gene3D" id="3.30.70.270">
    <property type="match status" value="1"/>
</dbReference>
<dbReference type="EMBL" id="JADCKQ010000003">
    <property type="protein sequence ID" value="MBI1493121.1"/>
    <property type="molecule type" value="Genomic_DNA"/>
</dbReference>
<dbReference type="GO" id="GO:1902201">
    <property type="term" value="P:negative regulation of bacterial-type flagellum-dependent cell motility"/>
    <property type="evidence" value="ECO:0007669"/>
    <property type="project" value="TreeGrafter"/>
</dbReference>
<comment type="caution">
    <text evidence="7">The sequence shown here is derived from an EMBL/GenBank/DDBJ whole genome shotgun (WGS) entry which is preliminary data.</text>
</comment>
<dbReference type="SUPFAM" id="SSF52172">
    <property type="entry name" value="CheY-like"/>
    <property type="match status" value="2"/>
</dbReference>
<dbReference type="InterPro" id="IPR050469">
    <property type="entry name" value="Diguanylate_Cyclase"/>
</dbReference>
<dbReference type="Pfam" id="PF00990">
    <property type="entry name" value="GGDEF"/>
    <property type="match status" value="1"/>
</dbReference>
<protein>
    <recommendedName>
        <fullName evidence="1">diguanylate cyclase</fullName>
        <ecNumber evidence="1">2.7.7.65</ecNumber>
    </recommendedName>
</protein>
<evidence type="ECO:0000256" key="1">
    <source>
        <dbReference type="ARBA" id="ARBA00012528"/>
    </source>
</evidence>
<dbReference type="SUPFAM" id="SSF55073">
    <property type="entry name" value="Nucleotide cyclase"/>
    <property type="match status" value="1"/>
</dbReference>
<dbReference type="InterPro" id="IPR000160">
    <property type="entry name" value="GGDEF_dom"/>
</dbReference>
<dbReference type="InterPro" id="IPR011006">
    <property type="entry name" value="CheY-like_superfamily"/>
</dbReference>
<accession>A0A8J7LP64</accession>
<dbReference type="AlphaFoldDB" id="A0A8J7LP64"/>
<organism evidence="7 8">
    <name type="scientific">Halocynthiibacter styelae</name>
    <dbReference type="NCBI Taxonomy" id="2761955"/>
    <lineage>
        <taxon>Bacteria</taxon>
        <taxon>Pseudomonadati</taxon>
        <taxon>Pseudomonadota</taxon>
        <taxon>Alphaproteobacteria</taxon>
        <taxon>Rhodobacterales</taxon>
        <taxon>Paracoccaceae</taxon>
        <taxon>Halocynthiibacter</taxon>
    </lineage>
</organism>
<name>A0A8J7LP64_9RHOB</name>
<evidence type="ECO:0000256" key="2">
    <source>
        <dbReference type="ARBA" id="ARBA00034247"/>
    </source>
</evidence>
<dbReference type="PANTHER" id="PTHR45138">
    <property type="entry name" value="REGULATORY COMPONENTS OF SENSORY TRANSDUCTION SYSTEM"/>
    <property type="match status" value="1"/>
</dbReference>
<comment type="caution">
    <text evidence="3">Lacks conserved residue(s) required for the propagation of feature annotation.</text>
</comment>
<dbReference type="SMART" id="SM00267">
    <property type="entry name" value="GGDEF"/>
    <property type="match status" value="1"/>
</dbReference>
<reference evidence="7" key="1">
    <citation type="submission" date="2020-10" db="EMBL/GenBank/DDBJ databases">
        <title>Paenihalocynthiibacter styelae gen. nov., sp. nov., isolated from stalked sea squirt Styela clava.</title>
        <authorList>
            <person name="Kim Y.-O."/>
            <person name="Yoon J.-H."/>
        </authorList>
    </citation>
    <scope>NUCLEOTIDE SEQUENCE</scope>
    <source>
        <strain evidence="7">MYP1-1</strain>
    </source>
</reference>
<evidence type="ECO:0000259" key="5">
    <source>
        <dbReference type="PROSITE" id="PS50110"/>
    </source>
</evidence>
<dbReference type="Gene3D" id="3.40.50.2300">
    <property type="match status" value="1"/>
</dbReference>
<proteinExistence type="predicted"/>
<dbReference type="GO" id="GO:0052621">
    <property type="term" value="F:diguanylate cyclase activity"/>
    <property type="evidence" value="ECO:0007669"/>
    <property type="project" value="UniProtKB-EC"/>
</dbReference>
<dbReference type="SMART" id="SM00448">
    <property type="entry name" value="REC"/>
    <property type="match status" value="1"/>
</dbReference>
<dbReference type="InterPro" id="IPR029787">
    <property type="entry name" value="Nucleotide_cyclase"/>
</dbReference>
<dbReference type="GO" id="GO:0005886">
    <property type="term" value="C:plasma membrane"/>
    <property type="evidence" value="ECO:0007669"/>
    <property type="project" value="TreeGrafter"/>
</dbReference>
<dbReference type="EC" id="2.7.7.65" evidence="1"/>
<dbReference type="CDD" id="cd01949">
    <property type="entry name" value="GGDEF"/>
    <property type="match status" value="1"/>
</dbReference>
<dbReference type="GO" id="GO:0000160">
    <property type="term" value="P:phosphorelay signal transduction system"/>
    <property type="evidence" value="ECO:0007669"/>
    <property type="project" value="InterPro"/>
</dbReference>
<dbReference type="PROSITE" id="PS50110">
    <property type="entry name" value="RESPONSE_REGULATORY"/>
    <property type="match status" value="2"/>
</dbReference>
<evidence type="ECO:0000313" key="7">
    <source>
        <dbReference type="EMBL" id="MBI1493121.1"/>
    </source>
</evidence>
<dbReference type="Proteomes" id="UP000640583">
    <property type="component" value="Unassembled WGS sequence"/>
</dbReference>
<dbReference type="PANTHER" id="PTHR45138:SF9">
    <property type="entry name" value="DIGUANYLATE CYCLASE DGCM-RELATED"/>
    <property type="match status" value="1"/>
</dbReference>
<sequence length="471" mass="51559">MAGRILIVDDVATNRIMLKVRLTGACYHVSQAGTGADALEIAKRENPDLIILSHELPDMSGDAVCAQLQKDPLTRDCPVVMSITCNSAEARIAALRAGAQDYLPKPLDEMTLLARVRSLLRARETENELRLRDDTSRELGFAEIASDFVKPANVALIAPGGDAVSWKAALASVDSRHNTRVIAPENALSWPAPAREEPKGSDTGKAPDVFVISGDLTRQDEGLRLLSELRSRPATRHAGIIMVLREGAPQQAVIALDLGANDLITGGFTPEELKIRIDALVTRKRRSDQLRNSVRDRLRLAMQDSLTGLYNRRYAFTHLTRISEHSRTSGHSFAVMMMDIDRFKQVNDTWGHQVGDQVLCAVAHRLRDNLRDVDLIARIGGEEFLVAMPDTTMDQARGAAERLRRLVEEIPIVPAPGMEPIHVTLSIGVSMGPGGQGNQQHPEGLLQQADQALYASKNMGRNTVSFCRSAA</sequence>
<keyword evidence="8" id="KW-1185">Reference proteome</keyword>
<comment type="catalytic activity">
    <reaction evidence="2">
        <text>2 GTP = 3',3'-c-di-GMP + 2 diphosphate</text>
        <dbReference type="Rhea" id="RHEA:24898"/>
        <dbReference type="ChEBI" id="CHEBI:33019"/>
        <dbReference type="ChEBI" id="CHEBI:37565"/>
        <dbReference type="ChEBI" id="CHEBI:58805"/>
        <dbReference type="EC" id="2.7.7.65"/>
    </reaction>
</comment>
<evidence type="ECO:0000313" key="8">
    <source>
        <dbReference type="Proteomes" id="UP000640583"/>
    </source>
</evidence>
<dbReference type="InterPro" id="IPR001789">
    <property type="entry name" value="Sig_transdc_resp-reg_receiver"/>
</dbReference>
<feature type="domain" description="GGDEF" evidence="6">
    <location>
        <begin position="331"/>
        <end position="469"/>
    </location>
</feature>
<evidence type="ECO:0000256" key="4">
    <source>
        <dbReference type="SAM" id="MobiDB-lite"/>
    </source>
</evidence>